<comment type="caution">
    <text evidence="2">The sequence shown here is derived from an EMBL/GenBank/DDBJ whole genome shotgun (WGS) entry which is preliminary data.</text>
</comment>
<dbReference type="SUPFAM" id="SSF55729">
    <property type="entry name" value="Acyl-CoA N-acyltransferases (Nat)"/>
    <property type="match status" value="1"/>
</dbReference>
<protein>
    <submittedName>
        <fullName evidence="2">Putative ribosomal N-acetyltransferase YdaF</fullName>
        <ecNumber evidence="2">2.3.1.-</ecNumber>
    </submittedName>
</protein>
<dbReference type="GO" id="GO:1990189">
    <property type="term" value="F:protein N-terminal-serine acetyltransferase activity"/>
    <property type="evidence" value="ECO:0007669"/>
    <property type="project" value="TreeGrafter"/>
</dbReference>
<dbReference type="EC" id="2.3.1.-" evidence="2"/>
<name>A0A1J5SAV7_9ZZZZ</name>
<gene>
    <name evidence="2" type="primary">ydaF_3</name>
    <name evidence="2" type="ORF">GALL_126340</name>
</gene>
<dbReference type="InterPro" id="IPR000182">
    <property type="entry name" value="GNAT_dom"/>
</dbReference>
<keyword evidence="2" id="KW-0012">Acyltransferase</keyword>
<dbReference type="Pfam" id="PF13302">
    <property type="entry name" value="Acetyltransf_3"/>
    <property type="match status" value="1"/>
</dbReference>
<accession>A0A1J5SAV7</accession>
<reference evidence="2" key="1">
    <citation type="submission" date="2016-10" db="EMBL/GenBank/DDBJ databases">
        <title>Sequence of Gallionella enrichment culture.</title>
        <authorList>
            <person name="Poehlein A."/>
            <person name="Muehling M."/>
            <person name="Daniel R."/>
        </authorList>
    </citation>
    <scope>NUCLEOTIDE SEQUENCE</scope>
</reference>
<dbReference type="EMBL" id="MLJW01000051">
    <property type="protein sequence ID" value="OIR05322.1"/>
    <property type="molecule type" value="Genomic_DNA"/>
</dbReference>
<dbReference type="GO" id="GO:0008999">
    <property type="term" value="F:protein-N-terminal-alanine acetyltransferase activity"/>
    <property type="evidence" value="ECO:0007669"/>
    <property type="project" value="TreeGrafter"/>
</dbReference>
<proteinExistence type="predicted"/>
<dbReference type="InterPro" id="IPR051908">
    <property type="entry name" value="Ribosomal_N-acetyltransferase"/>
</dbReference>
<organism evidence="2">
    <name type="scientific">mine drainage metagenome</name>
    <dbReference type="NCBI Taxonomy" id="410659"/>
    <lineage>
        <taxon>unclassified sequences</taxon>
        <taxon>metagenomes</taxon>
        <taxon>ecological metagenomes</taxon>
    </lineage>
</organism>
<feature type="domain" description="N-acetyltransferase" evidence="1">
    <location>
        <begin position="21"/>
        <end position="176"/>
    </location>
</feature>
<evidence type="ECO:0000259" key="1">
    <source>
        <dbReference type="PROSITE" id="PS51186"/>
    </source>
</evidence>
<dbReference type="Gene3D" id="3.40.630.30">
    <property type="match status" value="1"/>
</dbReference>
<dbReference type="PANTHER" id="PTHR43441">
    <property type="entry name" value="RIBOSOMAL-PROTEIN-SERINE ACETYLTRANSFERASE"/>
    <property type="match status" value="1"/>
</dbReference>
<dbReference type="AlphaFoldDB" id="A0A1J5SAV7"/>
<dbReference type="PANTHER" id="PTHR43441:SF11">
    <property type="entry name" value="RIBOSOMAL-PROTEIN-SERINE ACETYLTRANSFERASE"/>
    <property type="match status" value="1"/>
</dbReference>
<evidence type="ECO:0000313" key="2">
    <source>
        <dbReference type="EMBL" id="OIR05322.1"/>
    </source>
</evidence>
<dbReference type="InterPro" id="IPR016181">
    <property type="entry name" value="Acyl_CoA_acyltransferase"/>
</dbReference>
<sequence length="180" mass="20658">MFTLTVNESTVLRSIQSPCGAALYAVLEANRAHVARWHPWVNVLHSAQDAERMVLSWQAMNVNRQGHFNGIWRDGCLVGMVNFAFFEWANHWAAMSYWLAEAEQGRGLMTECCRGLIGHGFESLHLNRITIESAVDNPRSRRVPERLGFTSEGVVRQVEWLGDRHVDHAIYGLLRSEWRR</sequence>
<dbReference type="GO" id="GO:0005737">
    <property type="term" value="C:cytoplasm"/>
    <property type="evidence" value="ECO:0007669"/>
    <property type="project" value="TreeGrafter"/>
</dbReference>
<dbReference type="PROSITE" id="PS51186">
    <property type="entry name" value="GNAT"/>
    <property type="match status" value="1"/>
</dbReference>
<keyword evidence="2" id="KW-0808">Transferase</keyword>